<dbReference type="InterPro" id="IPR023996">
    <property type="entry name" value="TonB-dep_OMP_SusC/RagA"/>
</dbReference>
<dbReference type="InterPro" id="IPR023997">
    <property type="entry name" value="TonB-dep_OMP_SusC/RagA_CS"/>
</dbReference>
<sequence>MKKIFKCLLLLTLGFSQYVLAQVTTVQGTIFDENGVALPGASVVIKGTITGTQSDFDGNFYIDVKSPEAVLVISFVGYKTQEITIGNQTQINISMTPDMTQLDDVVLIGYQKVHKRDVTSAVSSIKSDAIEGIPVLDVSGLIATQATGIQSVNMTGAPAGRGALVIRGNTSIGGNIDADLAYSSPLYVIDGVQTSLEDLAGYGVSNIDFLASLNPNDIASIDVLKDASAAAIYGSRGANGVIIIETKKGAALDKPEFSFSTSLGLQPKPELVPMLVGAAERRAKMDMLNKWWKPSELQSGETPIMLTDSLNPAFNNNVDYQGLFYKTGIAQQYDFSVRGGSEKTNYRMSLGYDNQEGVIKGTGVDRITFSTSLNFTAGDKFRNQIITRFTHTDLQTGQGNPYRSSYSLNTALPVNPAGLQSSLFYITDARKQSLNGNLEGKLNQDKTVNFTISNFATYDLLDFLSLNSQLSFVYDSNKKNYYEPSSIRTERDGFASYSLYNRKNITAETYLSLFKTLGINNDHEVTGVLGNRIDYNQYEDMALSAIGFGSDAIQTINDRYTKDQISGYTDISANALVSYFGRVSYKFKNRYMIGGNFSIDGSSRFGKDVRWAKFPSLNAGWVISDEPFIQPHISSFIDYLKIRGSWGVNGKQFPENYLRFGKYNLGYGGNVYWGNQMNVSSYGGTTGVIPNYDQIGNASLSWEETEQWNIGFDLDMFSRRVSLTFDAYNKNTDKLFFDVAFPAYSGYNSAPTNVAGVINYGWESMLRYHVFPRTNDLRIELMVGFAQNKNFVSKLPNGNQDYLGGDYGYVVGRPLNLYKMFINDYIIDDLDQLPVNPFTGQPLRGKDAWASIRPGFPIWKDLNGDYLLNEDHDYKLTTDFSPIPDITGSFNINLQYKKWYFQAYSQFSFGADIKNTVLNSYMDSYDRGGDGWARRGLADLSEYTFWEKPGDGAAGVDFPALYPTSPSLGPFYGFRGNQTLWIESGDYWKVNNAAIGYTFDQGDNFMKNTGLSRLRIYGAVLNPYQWQRSKKVVDASMVDAKGHTYGNGYPQARTITIGIDTKF</sequence>
<evidence type="ECO:0000256" key="1">
    <source>
        <dbReference type="ARBA" id="ARBA00004571"/>
    </source>
</evidence>
<evidence type="ECO:0000256" key="6">
    <source>
        <dbReference type="ARBA" id="ARBA00023237"/>
    </source>
</evidence>
<comment type="caution">
    <text evidence="10">The sequence shown here is derived from an EMBL/GenBank/DDBJ whole genome shotgun (WGS) entry which is preliminary data.</text>
</comment>
<dbReference type="Pfam" id="PF07715">
    <property type="entry name" value="Plug"/>
    <property type="match status" value="1"/>
</dbReference>
<keyword evidence="11" id="KW-1185">Reference proteome</keyword>
<gene>
    <name evidence="10" type="ORF">GCM10007383_14830</name>
</gene>
<evidence type="ECO:0000313" key="11">
    <source>
        <dbReference type="Proteomes" id="UP000634668"/>
    </source>
</evidence>
<dbReference type="Gene3D" id="2.170.130.10">
    <property type="entry name" value="TonB-dependent receptor, plug domain"/>
    <property type="match status" value="1"/>
</dbReference>
<dbReference type="InterPro" id="IPR039426">
    <property type="entry name" value="TonB-dep_rcpt-like"/>
</dbReference>
<evidence type="ECO:0000259" key="9">
    <source>
        <dbReference type="Pfam" id="PF07715"/>
    </source>
</evidence>
<accession>A0A918IT21</accession>
<dbReference type="NCBIfam" id="TIGR04056">
    <property type="entry name" value="OMP_RagA_SusC"/>
    <property type="match status" value="1"/>
</dbReference>
<comment type="subcellular location">
    <subcellularLocation>
        <location evidence="1 7">Cell outer membrane</location>
        <topology evidence="1 7">Multi-pass membrane protein</topology>
    </subcellularLocation>
</comment>
<dbReference type="PROSITE" id="PS52016">
    <property type="entry name" value="TONB_DEPENDENT_REC_3"/>
    <property type="match status" value="1"/>
</dbReference>
<dbReference type="Gene3D" id="2.60.40.1120">
    <property type="entry name" value="Carboxypeptidase-like, regulatory domain"/>
    <property type="match status" value="1"/>
</dbReference>
<evidence type="ECO:0000256" key="2">
    <source>
        <dbReference type="ARBA" id="ARBA00022448"/>
    </source>
</evidence>
<reference evidence="10" key="1">
    <citation type="journal article" date="2014" name="Int. J. Syst. Evol. Microbiol.">
        <title>Complete genome sequence of Corynebacterium casei LMG S-19264T (=DSM 44701T), isolated from a smear-ripened cheese.</title>
        <authorList>
            <consortium name="US DOE Joint Genome Institute (JGI-PGF)"/>
            <person name="Walter F."/>
            <person name="Albersmeier A."/>
            <person name="Kalinowski J."/>
            <person name="Ruckert C."/>
        </authorList>
    </citation>
    <scope>NUCLEOTIDE SEQUENCE</scope>
    <source>
        <strain evidence="10">KCTC 12113</strain>
    </source>
</reference>
<dbReference type="Proteomes" id="UP000634668">
    <property type="component" value="Unassembled WGS sequence"/>
</dbReference>
<protein>
    <submittedName>
        <fullName evidence="10">SusC/RagA family TonB-linked outer membrane protein</fullName>
    </submittedName>
</protein>
<evidence type="ECO:0000256" key="8">
    <source>
        <dbReference type="SAM" id="SignalP"/>
    </source>
</evidence>
<keyword evidence="3 7" id="KW-1134">Transmembrane beta strand</keyword>
<dbReference type="Pfam" id="PF13715">
    <property type="entry name" value="CarbopepD_reg_2"/>
    <property type="match status" value="1"/>
</dbReference>
<keyword evidence="8" id="KW-0732">Signal</keyword>
<dbReference type="InterPro" id="IPR037066">
    <property type="entry name" value="Plug_dom_sf"/>
</dbReference>
<keyword evidence="6 7" id="KW-0998">Cell outer membrane</keyword>
<dbReference type="SUPFAM" id="SSF49464">
    <property type="entry name" value="Carboxypeptidase regulatory domain-like"/>
    <property type="match status" value="1"/>
</dbReference>
<comment type="similarity">
    <text evidence="7">Belongs to the TonB-dependent receptor family.</text>
</comment>
<dbReference type="InterPro" id="IPR036942">
    <property type="entry name" value="Beta-barrel_TonB_sf"/>
</dbReference>
<organism evidence="10 11">
    <name type="scientific">Arenibacter certesii</name>
    <dbReference type="NCBI Taxonomy" id="228955"/>
    <lineage>
        <taxon>Bacteria</taxon>
        <taxon>Pseudomonadati</taxon>
        <taxon>Bacteroidota</taxon>
        <taxon>Flavobacteriia</taxon>
        <taxon>Flavobacteriales</taxon>
        <taxon>Flavobacteriaceae</taxon>
        <taxon>Arenibacter</taxon>
    </lineage>
</organism>
<dbReference type="InterPro" id="IPR008969">
    <property type="entry name" value="CarboxyPept-like_regulatory"/>
</dbReference>
<evidence type="ECO:0000256" key="5">
    <source>
        <dbReference type="ARBA" id="ARBA00023136"/>
    </source>
</evidence>
<dbReference type="SUPFAM" id="SSF56935">
    <property type="entry name" value="Porins"/>
    <property type="match status" value="1"/>
</dbReference>
<evidence type="ECO:0000256" key="4">
    <source>
        <dbReference type="ARBA" id="ARBA00022692"/>
    </source>
</evidence>
<dbReference type="NCBIfam" id="TIGR04057">
    <property type="entry name" value="SusC_RagA_signa"/>
    <property type="match status" value="1"/>
</dbReference>
<feature type="domain" description="TonB-dependent receptor plug" evidence="9">
    <location>
        <begin position="115"/>
        <end position="241"/>
    </location>
</feature>
<keyword evidence="4 7" id="KW-0812">Transmembrane</keyword>
<evidence type="ECO:0000256" key="7">
    <source>
        <dbReference type="PROSITE-ProRule" id="PRU01360"/>
    </source>
</evidence>
<dbReference type="RefSeq" id="WP_026812802.1">
    <property type="nucleotide sequence ID" value="NZ_BMWP01000008.1"/>
</dbReference>
<dbReference type="Gene3D" id="2.40.170.20">
    <property type="entry name" value="TonB-dependent receptor, beta-barrel domain"/>
    <property type="match status" value="1"/>
</dbReference>
<name>A0A918IT21_9FLAO</name>
<dbReference type="InterPro" id="IPR012910">
    <property type="entry name" value="Plug_dom"/>
</dbReference>
<reference evidence="10" key="2">
    <citation type="submission" date="2020-09" db="EMBL/GenBank/DDBJ databases">
        <authorList>
            <person name="Sun Q."/>
            <person name="Kim S."/>
        </authorList>
    </citation>
    <scope>NUCLEOTIDE SEQUENCE</scope>
    <source>
        <strain evidence="10">KCTC 12113</strain>
    </source>
</reference>
<keyword evidence="2 7" id="KW-0813">Transport</keyword>
<evidence type="ECO:0000256" key="3">
    <source>
        <dbReference type="ARBA" id="ARBA00022452"/>
    </source>
</evidence>
<feature type="signal peptide" evidence="8">
    <location>
        <begin position="1"/>
        <end position="21"/>
    </location>
</feature>
<evidence type="ECO:0000313" key="10">
    <source>
        <dbReference type="EMBL" id="GGW30648.1"/>
    </source>
</evidence>
<keyword evidence="5 7" id="KW-0472">Membrane</keyword>
<dbReference type="AlphaFoldDB" id="A0A918IT21"/>
<dbReference type="GO" id="GO:0009279">
    <property type="term" value="C:cell outer membrane"/>
    <property type="evidence" value="ECO:0007669"/>
    <property type="project" value="UniProtKB-SubCell"/>
</dbReference>
<proteinExistence type="inferred from homology"/>
<dbReference type="EMBL" id="BMWP01000008">
    <property type="protein sequence ID" value="GGW30648.1"/>
    <property type="molecule type" value="Genomic_DNA"/>
</dbReference>
<feature type="chain" id="PRO_5036757801" evidence="8">
    <location>
        <begin position="22"/>
        <end position="1063"/>
    </location>
</feature>